<dbReference type="EMBL" id="JBHSQH010000001">
    <property type="protein sequence ID" value="MFC5971134.1"/>
    <property type="molecule type" value="Genomic_DNA"/>
</dbReference>
<name>A0ABD5RLP7_9EURY</name>
<organism evidence="2 3">
    <name type="scientific">Halomarina salina</name>
    <dbReference type="NCBI Taxonomy" id="1872699"/>
    <lineage>
        <taxon>Archaea</taxon>
        <taxon>Methanobacteriati</taxon>
        <taxon>Methanobacteriota</taxon>
        <taxon>Stenosarchaea group</taxon>
        <taxon>Halobacteria</taxon>
        <taxon>Halobacteriales</taxon>
        <taxon>Natronomonadaceae</taxon>
        <taxon>Halomarina</taxon>
    </lineage>
</organism>
<dbReference type="Pfam" id="PF13565">
    <property type="entry name" value="HTH_32"/>
    <property type="match status" value="1"/>
</dbReference>
<proteinExistence type="predicted"/>
<dbReference type="SUPFAM" id="SSF46689">
    <property type="entry name" value="Homeodomain-like"/>
    <property type="match status" value="1"/>
</dbReference>
<comment type="caution">
    <text evidence="2">The sequence shown here is derived from an EMBL/GenBank/DDBJ whole genome shotgun (WGS) entry which is preliminary data.</text>
</comment>
<sequence>MARLEGVPVADLLDALDAATSAKATKRLMVAVLYKRGHSVPVVADWFGMRENTIYAWFDRLEAEPIEQAVRDRPRPGRPPKLDENERRELDATLHEPPTAAGYDADAWSVSLVRRHIAETYDVEYTHRHVRNLVDDAGVSS</sequence>
<dbReference type="InterPro" id="IPR009057">
    <property type="entry name" value="Homeodomain-like_sf"/>
</dbReference>
<keyword evidence="3" id="KW-1185">Reference proteome</keyword>
<feature type="region of interest" description="Disordered" evidence="1">
    <location>
        <begin position="68"/>
        <end position="98"/>
    </location>
</feature>
<evidence type="ECO:0000256" key="1">
    <source>
        <dbReference type="SAM" id="MobiDB-lite"/>
    </source>
</evidence>
<gene>
    <name evidence="2" type="ORF">ACFPYI_07290</name>
</gene>
<dbReference type="AlphaFoldDB" id="A0ABD5RLP7"/>
<evidence type="ECO:0000313" key="3">
    <source>
        <dbReference type="Proteomes" id="UP001596099"/>
    </source>
</evidence>
<feature type="compositionally biased region" description="Basic and acidic residues" evidence="1">
    <location>
        <begin position="68"/>
        <end position="94"/>
    </location>
</feature>
<protein>
    <submittedName>
        <fullName evidence="2">Helix-turn-helix domain-containing protein</fullName>
    </submittedName>
</protein>
<reference evidence="2 3" key="1">
    <citation type="journal article" date="2019" name="Int. J. Syst. Evol. Microbiol.">
        <title>The Global Catalogue of Microorganisms (GCM) 10K type strain sequencing project: providing services to taxonomists for standard genome sequencing and annotation.</title>
        <authorList>
            <consortium name="The Broad Institute Genomics Platform"/>
            <consortium name="The Broad Institute Genome Sequencing Center for Infectious Disease"/>
            <person name="Wu L."/>
            <person name="Ma J."/>
        </authorList>
    </citation>
    <scope>NUCLEOTIDE SEQUENCE [LARGE SCALE GENOMIC DNA]</scope>
    <source>
        <strain evidence="2 3">CGMCC 1.12543</strain>
    </source>
</reference>
<evidence type="ECO:0000313" key="2">
    <source>
        <dbReference type="EMBL" id="MFC5971134.1"/>
    </source>
</evidence>
<accession>A0ABD5RLP7</accession>
<dbReference type="Proteomes" id="UP001596099">
    <property type="component" value="Unassembled WGS sequence"/>
</dbReference>
<dbReference type="RefSeq" id="WP_247414045.1">
    <property type="nucleotide sequence ID" value="NZ_JALLGW010000001.1"/>
</dbReference>